<feature type="compositionally biased region" description="Polar residues" evidence="1">
    <location>
        <begin position="529"/>
        <end position="544"/>
    </location>
</feature>
<proteinExistence type="predicted"/>
<protein>
    <submittedName>
        <fullName evidence="2">Uncharacterized protein</fullName>
    </submittedName>
</protein>
<accession>A0ABR2ZVB0</accession>
<dbReference type="Proteomes" id="UP001437256">
    <property type="component" value="Unassembled WGS sequence"/>
</dbReference>
<keyword evidence="3" id="KW-1185">Reference proteome</keyword>
<dbReference type="EMBL" id="JBBXMP010000065">
    <property type="protein sequence ID" value="KAL0064242.1"/>
    <property type="molecule type" value="Genomic_DNA"/>
</dbReference>
<evidence type="ECO:0000256" key="1">
    <source>
        <dbReference type="SAM" id="MobiDB-lite"/>
    </source>
</evidence>
<evidence type="ECO:0000313" key="2">
    <source>
        <dbReference type="EMBL" id="KAL0064242.1"/>
    </source>
</evidence>
<organism evidence="2 3">
    <name type="scientific">Marasmius tenuissimus</name>
    <dbReference type="NCBI Taxonomy" id="585030"/>
    <lineage>
        <taxon>Eukaryota</taxon>
        <taxon>Fungi</taxon>
        <taxon>Dikarya</taxon>
        <taxon>Basidiomycota</taxon>
        <taxon>Agaricomycotina</taxon>
        <taxon>Agaricomycetes</taxon>
        <taxon>Agaricomycetidae</taxon>
        <taxon>Agaricales</taxon>
        <taxon>Marasmiineae</taxon>
        <taxon>Marasmiaceae</taxon>
        <taxon>Marasmius</taxon>
    </lineage>
</organism>
<sequence length="564" mass="63870">MAESLAVAVRNATLEKQPRAHANGLSAFELEELQKRLPSLTEVRNEADLARKMMSEPPPTDCYGMEETGESLGILHPSIAYHVMLPKTYVFSYFCHEDDVPEDLRVICLWALQHKVRAVVEGSDKQLRRILAMPEGKVLPDARVVMESQSRVKAIAHLLSPQINIPEQALPHVEALLRIDESQGSDSRPNDAFLRNPNQYRNLYTVYGTILARTKTRNERAKLVLERILNDIDKVGERPKAMFIQVRLYLSRVLRRMGELEEAKKHETYLITWFRKNPHKTPEKYLRDWFETETTADPVLEGLGGMNWFKRKNHPYHKASCATSAVNIKRAKDLKATAPDVAKCIEDWRLYSTSGHDDVSTSHALGLRHDSNRGKDLILIKKVEYVPQGGRDVLDRFRVVAAGVFRIRDVLRDIERLLSYSEGTGDALIKEMREEFENGPGRGGTTYPFFTFLISDDVRIENHLGAGGIGQARLRSFDYDPEWRKLLNRGKKWTVEPLCLRSGAKDVERDYTPLNPQKDESTTKAAIAQSESGGQTTSGQNTPSRKVDTAGPAAALPRLRGMFK</sequence>
<name>A0ABR2ZVB0_9AGAR</name>
<comment type="caution">
    <text evidence="2">The sequence shown here is derived from an EMBL/GenBank/DDBJ whole genome shotgun (WGS) entry which is preliminary data.</text>
</comment>
<feature type="compositionally biased region" description="Basic and acidic residues" evidence="1">
    <location>
        <begin position="509"/>
        <end position="522"/>
    </location>
</feature>
<evidence type="ECO:0000313" key="3">
    <source>
        <dbReference type="Proteomes" id="UP001437256"/>
    </source>
</evidence>
<gene>
    <name evidence="2" type="ORF">AAF712_008827</name>
</gene>
<reference evidence="2 3" key="1">
    <citation type="submission" date="2024-05" db="EMBL/GenBank/DDBJ databases">
        <title>A draft genome resource for the thread blight pathogen Marasmius tenuissimus strain MS-2.</title>
        <authorList>
            <person name="Yulfo-Soto G.E."/>
            <person name="Baruah I.K."/>
            <person name="Amoako-Attah I."/>
            <person name="Bukari Y."/>
            <person name="Meinhardt L.W."/>
            <person name="Bailey B.A."/>
            <person name="Cohen S.P."/>
        </authorList>
    </citation>
    <scope>NUCLEOTIDE SEQUENCE [LARGE SCALE GENOMIC DNA]</scope>
    <source>
        <strain evidence="2 3">MS-2</strain>
    </source>
</reference>
<feature type="region of interest" description="Disordered" evidence="1">
    <location>
        <begin position="509"/>
        <end position="564"/>
    </location>
</feature>